<dbReference type="AlphaFoldDB" id="A0A1D2MUT2"/>
<dbReference type="Gene3D" id="3.20.20.80">
    <property type="entry name" value="Glycosidases"/>
    <property type="match status" value="1"/>
</dbReference>
<evidence type="ECO:0000256" key="1">
    <source>
        <dbReference type="ARBA" id="ARBA00004323"/>
    </source>
</evidence>
<organism evidence="10 11">
    <name type="scientific">Orchesella cincta</name>
    <name type="common">Springtail</name>
    <name type="synonym">Podura cincta</name>
    <dbReference type="NCBI Taxonomy" id="48709"/>
    <lineage>
        <taxon>Eukaryota</taxon>
        <taxon>Metazoa</taxon>
        <taxon>Ecdysozoa</taxon>
        <taxon>Arthropoda</taxon>
        <taxon>Hexapoda</taxon>
        <taxon>Collembola</taxon>
        <taxon>Entomobryomorpha</taxon>
        <taxon>Entomobryoidea</taxon>
        <taxon>Orchesellidae</taxon>
        <taxon>Orchesellinae</taxon>
        <taxon>Orchesella</taxon>
    </lineage>
</organism>
<dbReference type="GO" id="GO:0004559">
    <property type="term" value="F:alpha-mannosidase activity"/>
    <property type="evidence" value="ECO:0007669"/>
    <property type="project" value="TreeGrafter"/>
</dbReference>
<keyword evidence="9" id="KW-0732">Signal</keyword>
<evidence type="ECO:0000256" key="4">
    <source>
        <dbReference type="ARBA" id="ARBA00022801"/>
    </source>
</evidence>
<comment type="subcellular location">
    <subcellularLocation>
        <location evidence="1">Golgi apparatus membrane</location>
        <topology evidence="1">Single-pass type II membrane protein</topology>
    </subcellularLocation>
</comment>
<keyword evidence="11" id="KW-1185">Reference proteome</keyword>
<protein>
    <submittedName>
        <fullName evidence="10">Uncharacterized protein</fullName>
    </submittedName>
</protein>
<keyword evidence="7" id="KW-0333">Golgi apparatus</keyword>
<dbReference type="Proteomes" id="UP000094527">
    <property type="component" value="Unassembled WGS sequence"/>
</dbReference>
<evidence type="ECO:0000256" key="7">
    <source>
        <dbReference type="ARBA" id="ARBA00023034"/>
    </source>
</evidence>
<keyword evidence="6" id="KW-1133">Transmembrane helix</keyword>
<reference evidence="10 11" key="1">
    <citation type="journal article" date="2016" name="Genome Biol. Evol.">
        <title>Gene Family Evolution Reflects Adaptation to Soil Environmental Stressors in the Genome of the Collembolan Orchesella cincta.</title>
        <authorList>
            <person name="Faddeeva-Vakhrusheva A."/>
            <person name="Derks M.F."/>
            <person name="Anvar S.Y."/>
            <person name="Agamennone V."/>
            <person name="Suring W."/>
            <person name="Smit S."/>
            <person name="van Straalen N.M."/>
            <person name="Roelofs D."/>
        </authorList>
    </citation>
    <scope>NUCLEOTIDE SEQUENCE [LARGE SCALE GENOMIC DNA]</scope>
    <source>
        <tissue evidence="10">Mixed pool</tissue>
    </source>
</reference>
<sequence length="398" mass="45055">MSLLKTLLVLVALATPPSAFGAVKVNKTQSAKVWAHLMPWFETKDTSEDGTWGIHWTMANRNPDNFIDGSGRRDIATHYYPQDDVYGSGDLAVIERQLNQMKYAGIDGILLDWPGTLPVWDYPKNKANCEAIISQLERMGLEFAIVYEDHNIQMAADAGFIDHSAKIPTAQADMRYMQENYFNLPSYIHQDGRPLLLDFGPQTFRSPQDWEQIFSVLNPRPVFFTLWEQMNEAAGNSAGEYAWLYVSFMLGLNNFYLYNPSPQKIGVVYPGFHTFYQDGGWPGPTWNIPHNGVDSFRQTLELALQHGHPIQIATWNDYGEGTMIEPTREFGNGFLDMLQQTLVPQYSSTGVFDTISELYKMRVKYASQKGVQAVLDEVSDALANLEPERAAEILKTIQ</sequence>
<accession>A0A1D2MUT2</accession>
<dbReference type="EMBL" id="LJIJ01000515">
    <property type="protein sequence ID" value="ODM96658.1"/>
    <property type="molecule type" value="Genomic_DNA"/>
</dbReference>
<dbReference type="GO" id="GO:0000139">
    <property type="term" value="C:Golgi membrane"/>
    <property type="evidence" value="ECO:0007669"/>
    <property type="project" value="UniProtKB-SubCell"/>
</dbReference>
<evidence type="ECO:0000256" key="3">
    <source>
        <dbReference type="ARBA" id="ARBA00022692"/>
    </source>
</evidence>
<proteinExistence type="inferred from homology"/>
<evidence type="ECO:0000256" key="9">
    <source>
        <dbReference type="SAM" id="SignalP"/>
    </source>
</evidence>
<dbReference type="PANTHER" id="PTHR13572">
    <property type="entry name" value="ENDO-ALPHA-1,2-MANNOSIDASE"/>
    <property type="match status" value="1"/>
</dbReference>
<gene>
    <name evidence="10" type="ORF">Ocin01_10022</name>
</gene>
<comment type="caution">
    <text evidence="10">The sequence shown here is derived from an EMBL/GenBank/DDBJ whole genome shotgun (WGS) entry which is preliminary data.</text>
</comment>
<dbReference type="InterPro" id="IPR026071">
    <property type="entry name" value="Glyco_Hydrolase_99"/>
</dbReference>
<dbReference type="OrthoDB" id="406152at2759"/>
<dbReference type="PANTHER" id="PTHR13572:SF4">
    <property type="entry name" value="RE57134P"/>
    <property type="match status" value="1"/>
</dbReference>
<evidence type="ECO:0000256" key="8">
    <source>
        <dbReference type="ARBA" id="ARBA00023136"/>
    </source>
</evidence>
<evidence type="ECO:0000313" key="10">
    <source>
        <dbReference type="EMBL" id="ODM96658.1"/>
    </source>
</evidence>
<comment type="similarity">
    <text evidence="2">Belongs to the glycosyl hydrolase 99 family.</text>
</comment>
<keyword evidence="4" id="KW-0378">Hydrolase</keyword>
<evidence type="ECO:0000256" key="5">
    <source>
        <dbReference type="ARBA" id="ARBA00022968"/>
    </source>
</evidence>
<evidence type="ECO:0000313" key="11">
    <source>
        <dbReference type="Proteomes" id="UP000094527"/>
    </source>
</evidence>
<keyword evidence="8" id="KW-0472">Membrane</keyword>
<keyword evidence="5" id="KW-0735">Signal-anchor</keyword>
<dbReference type="CDD" id="cd11575">
    <property type="entry name" value="GH99_GH71_like_3"/>
    <property type="match status" value="1"/>
</dbReference>
<evidence type="ECO:0000256" key="2">
    <source>
        <dbReference type="ARBA" id="ARBA00009559"/>
    </source>
</evidence>
<feature type="chain" id="PRO_5008904592" evidence="9">
    <location>
        <begin position="22"/>
        <end position="398"/>
    </location>
</feature>
<evidence type="ECO:0000256" key="6">
    <source>
        <dbReference type="ARBA" id="ARBA00022989"/>
    </source>
</evidence>
<dbReference type="OMA" id="FIDHSAK"/>
<name>A0A1D2MUT2_ORCCI</name>
<keyword evidence="3" id="KW-0812">Transmembrane</keyword>
<feature type="signal peptide" evidence="9">
    <location>
        <begin position="1"/>
        <end position="21"/>
    </location>
</feature>